<gene>
    <name evidence="1" type="ORF">THAOC_22113</name>
</gene>
<organism evidence="1 2">
    <name type="scientific">Thalassiosira oceanica</name>
    <name type="common">Marine diatom</name>
    <dbReference type="NCBI Taxonomy" id="159749"/>
    <lineage>
        <taxon>Eukaryota</taxon>
        <taxon>Sar</taxon>
        <taxon>Stramenopiles</taxon>
        <taxon>Ochrophyta</taxon>
        <taxon>Bacillariophyta</taxon>
        <taxon>Coscinodiscophyceae</taxon>
        <taxon>Thalassiosirophycidae</taxon>
        <taxon>Thalassiosirales</taxon>
        <taxon>Thalassiosiraceae</taxon>
        <taxon>Thalassiosira</taxon>
    </lineage>
</organism>
<evidence type="ECO:0000313" key="1">
    <source>
        <dbReference type="EMBL" id="EJK57809.1"/>
    </source>
</evidence>
<reference evidence="1 2" key="1">
    <citation type="journal article" date="2012" name="Genome Biol.">
        <title>Genome and low-iron response of an oceanic diatom adapted to chronic iron limitation.</title>
        <authorList>
            <person name="Lommer M."/>
            <person name="Specht M."/>
            <person name="Roy A.S."/>
            <person name="Kraemer L."/>
            <person name="Andreson R."/>
            <person name="Gutowska M.A."/>
            <person name="Wolf J."/>
            <person name="Bergner S.V."/>
            <person name="Schilhabel M.B."/>
            <person name="Klostermeier U.C."/>
            <person name="Beiko R.G."/>
            <person name="Rosenstiel P."/>
            <person name="Hippler M."/>
            <person name="Laroche J."/>
        </authorList>
    </citation>
    <scope>NUCLEOTIDE SEQUENCE [LARGE SCALE GENOMIC DNA]</scope>
    <source>
        <strain evidence="1 2">CCMP1005</strain>
    </source>
</reference>
<name>K0RZB3_THAOC</name>
<dbReference type="AlphaFoldDB" id="K0RZB3"/>
<dbReference type="EMBL" id="AGNL01026975">
    <property type="protein sequence ID" value="EJK57809.1"/>
    <property type="molecule type" value="Genomic_DNA"/>
</dbReference>
<dbReference type="Proteomes" id="UP000266841">
    <property type="component" value="Unassembled WGS sequence"/>
</dbReference>
<dbReference type="OrthoDB" id="40126at2759"/>
<keyword evidence="2" id="KW-1185">Reference proteome</keyword>
<comment type="caution">
    <text evidence="1">The sequence shown here is derived from an EMBL/GenBank/DDBJ whole genome shotgun (WGS) entry which is preliminary data.</text>
</comment>
<proteinExistence type="predicted"/>
<protein>
    <submittedName>
        <fullName evidence="1">Uncharacterized protein</fullName>
    </submittedName>
</protein>
<evidence type="ECO:0000313" key="2">
    <source>
        <dbReference type="Proteomes" id="UP000266841"/>
    </source>
</evidence>
<accession>K0RZB3</accession>
<sequence length="255" mass="28583">MTGDDASKLARVQKRVDKGDGTAEAIRVLGESYYSGDLGLTKDIPRSRWCQRDEPNGFVSCRLQYPNMMHDKDAEDVIALMNNLLLQDEASPSSCKEGSHSLHEFDFDKEFGSLLCNSKLANDNNSVGEFNVDGEEGEEFGSLLCNSKLTDGILADEFTFDGENVADLFRSMHDQTQLKTSFQSWRGVCVERKGQRCRSFGAWKKIVRDKANKANRSVLRFRRQQKTKESKEDFVCLAGDCCVKICIAGPNVIKP</sequence>